<reference evidence="10" key="1">
    <citation type="submission" date="2021-01" db="EMBL/GenBank/DDBJ databases">
        <authorList>
            <person name="Corre E."/>
            <person name="Pelletier E."/>
            <person name="Niang G."/>
            <person name="Scheremetjew M."/>
            <person name="Finn R."/>
            <person name="Kale V."/>
            <person name="Holt S."/>
            <person name="Cochrane G."/>
            <person name="Meng A."/>
            <person name="Brown T."/>
            <person name="Cohen L."/>
        </authorList>
    </citation>
    <scope>NUCLEOTIDE SEQUENCE</scope>
    <source>
        <strain evidence="10">Isolate 1302-5</strain>
    </source>
</reference>
<keyword evidence="4 8" id="KW-0812">Transmembrane</keyword>
<evidence type="ECO:0000256" key="3">
    <source>
        <dbReference type="ARBA" id="ARBA00022475"/>
    </source>
</evidence>
<keyword evidence="3" id="KW-1003">Cell membrane</keyword>
<feature type="transmembrane region" description="Helical" evidence="8">
    <location>
        <begin position="133"/>
        <end position="153"/>
    </location>
</feature>
<feature type="region of interest" description="Disordered" evidence="7">
    <location>
        <begin position="414"/>
        <end position="453"/>
    </location>
</feature>
<feature type="domain" description="Major facilitator superfamily (MFS) profile" evidence="9">
    <location>
        <begin position="1"/>
        <end position="189"/>
    </location>
</feature>
<feature type="transmembrane region" description="Helical" evidence="8">
    <location>
        <begin position="165"/>
        <end position="184"/>
    </location>
</feature>
<feature type="compositionally biased region" description="Polar residues" evidence="7">
    <location>
        <begin position="313"/>
        <end position="322"/>
    </location>
</feature>
<dbReference type="InterPro" id="IPR036259">
    <property type="entry name" value="MFS_trans_sf"/>
</dbReference>
<evidence type="ECO:0000259" key="9">
    <source>
        <dbReference type="PROSITE" id="PS50850"/>
    </source>
</evidence>
<dbReference type="EMBL" id="HBKQ01008528">
    <property type="protein sequence ID" value="CAE2214110.1"/>
    <property type="molecule type" value="Transcribed_RNA"/>
</dbReference>
<feature type="transmembrane region" description="Helical" evidence="8">
    <location>
        <begin position="534"/>
        <end position="558"/>
    </location>
</feature>
<dbReference type="AlphaFoldDB" id="A0A7S4HZM8"/>
<evidence type="ECO:0000256" key="4">
    <source>
        <dbReference type="ARBA" id="ARBA00022692"/>
    </source>
</evidence>
<feature type="transmembrane region" description="Helical" evidence="8">
    <location>
        <begin position="6"/>
        <end position="25"/>
    </location>
</feature>
<gene>
    <name evidence="10" type="ORF">OAUR00152_LOCUS5748</name>
</gene>
<evidence type="ECO:0000256" key="1">
    <source>
        <dbReference type="ARBA" id="ARBA00004651"/>
    </source>
</evidence>
<feature type="domain" description="Major facilitator superfamily (MFS) profile" evidence="9">
    <location>
        <begin position="469"/>
        <end position="691"/>
    </location>
</feature>
<dbReference type="PANTHER" id="PTHR23517:SF3">
    <property type="entry name" value="INTEGRAL MEMBRANE TRANSPORT PROTEIN"/>
    <property type="match status" value="1"/>
</dbReference>
<keyword evidence="6 8" id="KW-0472">Membrane</keyword>
<keyword evidence="2" id="KW-0813">Transport</keyword>
<dbReference type="GO" id="GO:0005886">
    <property type="term" value="C:plasma membrane"/>
    <property type="evidence" value="ECO:0007669"/>
    <property type="project" value="UniProtKB-SubCell"/>
</dbReference>
<dbReference type="InterPro" id="IPR011701">
    <property type="entry name" value="MFS"/>
</dbReference>
<dbReference type="PANTHER" id="PTHR23517">
    <property type="entry name" value="RESISTANCE PROTEIN MDTM, PUTATIVE-RELATED-RELATED"/>
    <property type="match status" value="1"/>
</dbReference>
<evidence type="ECO:0000256" key="8">
    <source>
        <dbReference type="SAM" id="Phobius"/>
    </source>
</evidence>
<feature type="transmembrane region" description="Helical" evidence="8">
    <location>
        <begin position="105"/>
        <end position="126"/>
    </location>
</feature>
<dbReference type="Pfam" id="PF07690">
    <property type="entry name" value="MFS_1"/>
    <property type="match status" value="2"/>
</dbReference>
<evidence type="ECO:0000256" key="6">
    <source>
        <dbReference type="ARBA" id="ARBA00023136"/>
    </source>
</evidence>
<feature type="region of interest" description="Disordered" evidence="7">
    <location>
        <begin position="298"/>
        <end position="390"/>
    </location>
</feature>
<evidence type="ECO:0000256" key="7">
    <source>
        <dbReference type="SAM" id="MobiDB-lite"/>
    </source>
</evidence>
<dbReference type="Gene3D" id="1.20.1250.20">
    <property type="entry name" value="MFS general substrate transporter like domains"/>
    <property type="match status" value="2"/>
</dbReference>
<evidence type="ECO:0000256" key="2">
    <source>
        <dbReference type="ARBA" id="ARBA00022448"/>
    </source>
</evidence>
<feature type="compositionally biased region" description="Basic and acidic residues" evidence="7">
    <location>
        <begin position="430"/>
        <end position="450"/>
    </location>
</feature>
<dbReference type="InterPro" id="IPR050171">
    <property type="entry name" value="MFS_Transporters"/>
</dbReference>
<accession>A0A7S4HZM8</accession>
<protein>
    <recommendedName>
        <fullName evidence="9">Major facilitator superfamily (MFS) profile domain-containing protein</fullName>
    </recommendedName>
</protein>
<dbReference type="PROSITE" id="PS50850">
    <property type="entry name" value="MFS"/>
    <property type="match status" value="2"/>
</dbReference>
<comment type="subcellular location">
    <subcellularLocation>
        <location evidence="1">Cell membrane</location>
        <topology evidence="1">Multi-pass membrane protein</topology>
    </subcellularLocation>
</comment>
<name>A0A7S4HZM8_9STRA</name>
<sequence length="691" mass="74228">MAKVEWLQFALLIVGLVCMGAGTGFERSLLPRMAVDIFHETSASTRLNFVATFGGFKAVANVLAGPLADRYGRKLALALGFLVGLPVMPYVIFAKTWTGICVMNVAFGLSQGLLGSALFFLLIDVMGPNQRGVAVGVGECAIFVTTALVNMWAGHLATKYGYRPVPFYCATAFCALGLMSVIPLRDTLDKVHAEQSERSLHEYSSSDDDVEDDLSDEADIMEYGLRPDGWQVAVAPPRSPLETISMRTEATEAMSLVSGGPIAAEEDATKRKKPTMERVWSGDFEDFESDLERMLKTVKGVPPRKGGDEGTGTHFSDSTFPSKSERSLHEVPLMPLGSPKERRGHLPPSARGHRRGASETAPNGDGEGSAGGGHIRHHRRRSSGPSGSGEVRLVAETQWAKYMSIEPPSAVAAAKKAKGVTEQQGPAEAAPRRADKDAPGAVGTREKRGSEMIPDPPLEVMARLLTNTNYVSLCFTGMAINFKDGFAWGTFPVFFSNVHHLSDSRTDLLIALYPLCWGLAQAFTGAASDQFGRQLFLTSGMATCTVAMLLFALPGAIWGGRYQYLGEVDAAGFVWIVADILLGLGTALVYPALQAGAADEVDPLNRGLGLGFYRFVRDMGYVLGALVCGRLTDSIGYQATFLVVAAVLGAGTYLMVQTYTPRRKVVLIGGGRRIVLKRKESEAAMSVGYAD</sequence>
<evidence type="ECO:0000256" key="5">
    <source>
        <dbReference type="ARBA" id="ARBA00022989"/>
    </source>
</evidence>
<proteinExistence type="predicted"/>
<organism evidence="10">
    <name type="scientific">Odontella aurita</name>
    <dbReference type="NCBI Taxonomy" id="265563"/>
    <lineage>
        <taxon>Eukaryota</taxon>
        <taxon>Sar</taxon>
        <taxon>Stramenopiles</taxon>
        <taxon>Ochrophyta</taxon>
        <taxon>Bacillariophyta</taxon>
        <taxon>Mediophyceae</taxon>
        <taxon>Biddulphiophycidae</taxon>
        <taxon>Eupodiscales</taxon>
        <taxon>Odontellaceae</taxon>
        <taxon>Odontella</taxon>
    </lineage>
</organism>
<evidence type="ECO:0000313" key="10">
    <source>
        <dbReference type="EMBL" id="CAE2214110.1"/>
    </source>
</evidence>
<feature type="transmembrane region" description="Helical" evidence="8">
    <location>
        <begin position="635"/>
        <end position="656"/>
    </location>
</feature>
<dbReference type="GO" id="GO:0022857">
    <property type="term" value="F:transmembrane transporter activity"/>
    <property type="evidence" value="ECO:0007669"/>
    <property type="project" value="InterPro"/>
</dbReference>
<dbReference type="SUPFAM" id="SSF103473">
    <property type="entry name" value="MFS general substrate transporter"/>
    <property type="match status" value="1"/>
</dbReference>
<feature type="transmembrane region" description="Helical" evidence="8">
    <location>
        <begin position="75"/>
        <end position="93"/>
    </location>
</feature>
<feature type="transmembrane region" description="Helical" evidence="8">
    <location>
        <begin position="570"/>
        <end position="593"/>
    </location>
</feature>
<keyword evidence="5 8" id="KW-1133">Transmembrane helix</keyword>
<dbReference type="InterPro" id="IPR020846">
    <property type="entry name" value="MFS_dom"/>
</dbReference>